<dbReference type="RefSeq" id="WP_081731945.1">
    <property type="nucleotide sequence ID" value="NZ_JAAIMZ010000051.1"/>
</dbReference>
<comment type="caution">
    <text evidence="9">The sequence shown here is derived from an EMBL/GenBank/DDBJ whole genome shotgun (WGS) entry which is preliminary data.</text>
</comment>
<accession>A0AAW5EX25</accession>
<feature type="transmembrane region" description="Helical" evidence="7">
    <location>
        <begin position="360"/>
        <end position="383"/>
    </location>
</feature>
<evidence type="ECO:0000256" key="1">
    <source>
        <dbReference type="ARBA" id="ARBA00004429"/>
    </source>
</evidence>
<organism evidence="9 10">
    <name type="scientific">Clostridium symbiosum</name>
    <name type="common">Bacteroides symbiosus</name>
    <dbReference type="NCBI Taxonomy" id="1512"/>
    <lineage>
        <taxon>Bacteria</taxon>
        <taxon>Bacillati</taxon>
        <taxon>Bacillota</taxon>
        <taxon>Clostridia</taxon>
        <taxon>Lachnospirales</taxon>
        <taxon>Lachnospiraceae</taxon>
        <taxon>Otoolea</taxon>
    </lineage>
</organism>
<keyword evidence="3" id="KW-0997">Cell inner membrane</keyword>
<feature type="transmembrane region" description="Helical" evidence="7">
    <location>
        <begin position="274"/>
        <end position="295"/>
    </location>
</feature>
<feature type="transmembrane region" description="Helical" evidence="7">
    <location>
        <begin position="307"/>
        <end position="328"/>
    </location>
</feature>
<evidence type="ECO:0000313" key="10">
    <source>
        <dbReference type="Proteomes" id="UP001203136"/>
    </source>
</evidence>
<feature type="transmembrane region" description="Helical" evidence="7">
    <location>
        <begin position="138"/>
        <end position="162"/>
    </location>
</feature>
<evidence type="ECO:0000256" key="4">
    <source>
        <dbReference type="ARBA" id="ARBA00022692"/>
    </source>
</evidence>
<evidence type="ECO:0000313" key="9">
    <source>
        <dbReference type="EMBL" id="MCK0084581.1"/>
    </source>
</evidence>
<feature type="transmembrane region" description="Helical" evidence="7">
    <location>
        <begin position="216"/>
        <end position="237"/>
    </location>
</feature>
<dbReference type="Pfam" id="PF06808">
    <property type="entry name" value="DctM"/>
    <property type="match status" value="1"/>
</dbReference>
<keyword evidence="6 7" id="KW-0472">Membrane</keyword>
<feature type="transmembrane region" description="Helical" evidence="7">
    <location>
        <begin position="104"/>
        <end position="126"/>
    </location>
</feature>
<name>A0AAW5EX25_CLOSY</name>
<dbReference type="EMBL" id="JAINVB010000001">
    <property type="protein sequence ID" value="MCK0084581.1"/>
    <property type="molecule type" value="Genomic_DNA"/>
</dbReference>
<dbReference type="GO" id="GO:0022857">
    <property type="term" value="F:transmembrane transporter activity"/>
    <property type="evidence" value="ECO:0007669"/>
    <property type="project" value="TreeGrafter"/>
</dbReference>
<evidence type="ECO:0000256" key="5">
    <source>
        <dbReference type="ARBA" id="ARBA00022989"/>
    </source>
</evidence>
<gene>
    <name evidence="9" type="ORF">K5I21_01555</name>
</gene>
<dbReference type="PIRSF" id="PIRSF006066">
    <property type="entry name" value="HI0050"/>
    <property type="match status" value="1"/>
</dbReference>
<dbReference type="NCBIfam" id="TIGR00786">
    <property type="entry name" value="dctM"/>
    <property type="match status" value="1"/>
</dbReference>
<keyword evidence="4 7" id="KW-0812">Transmembrane</keyword>
<comment type="subcellular location">
    <subcellularLocation>
        <location evidence="1">Cell inner membrane</location>
        <topology evidence="1">Multi-pass membrane protein</topology>
    </subcellularLocation>
</comment>
<evidence type="ECO:0000259" key="8">
    <source>
        <dbReference type="Pfam" id="PF06808"/>
    </source>
</evidence>
<feature type="transmembrane region" description="Helical" evidence="7">
    <location>
        <begin position="174"/>
        <end position="196"/>
    </location>
</feature>
<feature type="transmembrane region" description="Helical" evidence="7">
    <location>
        <begin position="243"/>
        <end position="262"/>
    </location>
</feature>
<dbReference type="PANTHER" id="PTHR33362">
    <property type="entry name" value="SIALIC ACID TRAP TRANSPORTER PERMEASE PROTEIN SIAT-RELATED"/>
    <property type="match status" value="1"/>
</dbReference>
<dbReference type="Proteomes" id="UP001203136">
    <property type="component" value="Unassembled WGS sequence"/>
</dbReference>
<dbReference type="InterPro" id="IPR004681">
    <property type="entry name" value="TRAP_DctM"/>
</dbReference>
<feature type="domain" description="TRAP C4-dicarboxylate transport system permease DctM subunit" evidence="8">
    <location>
        <begin position="11"/>
        <end position="418"/>
    </location>
</feature>
<reference evidence="9" key="1">
    <citation type="journal article" date="2022" name="Cell Host Microbe">
        <title>Colonization of the live biotherapeutic product VE303 and modulation of the microbiota and metabolites in healthy volunteers.</title>
        <authorList>
            <person name="Dsouza M."/>
            <person name="Menon R."/>
            <person name="Crossette E."/>
            <person name="Bhattarai S.K."/>
            <person name="Schneider J."/>
            <person name="Kim Y.G."/>
            <person name="Reddy S."/>
            <person name="Caballero S."/>
            <person name="Felix C."/>
            <person name="Cornacchione L."/>
            <person name="Hendrickson J."/>
            <person name="Watson A.R."/>
            <person name="Minot S.S."/>
            <person name="Greenfield N."/>
            <person name="Schopf L."/>
            <person name="Szabady R."/>
            <person name="Patarroyo J."/>
            <person name="Smith W."/>
            <person name="Harrison P."/>
            <person name="Kuijper E.J."/>
            <person name="Kelly C.P."/>
            <person name="Olle B."/>
            <person name="Bobilev D."/>
            <person name="Silber J.L."/>
            <person name="Bucci V."/>
            <person name="Roberts B."/>
            <person name="Faith J."/>
            <person name="Norman J.M."/>
        </authorList>
    </citation>
    <scope>NUCLEOTIDE SEQUENCE</scope>
    <source>
        <strain evidence="9">VE303-04</strain>
    </source>
</reference>
<sequence length="424" mass="45088">MVSVILVLVTTAIGFLLIGMPIAYALSASGIFALLAKGGTPLLVFPQRFFNAINSFSLMAIIFFVIAGELMMQGGISQRIVNFVQLFLGRIRGSLSFINFICCAFFGAISGSALATSAAIGGILYPEMTKDGEYDPNYAAAMIGVGGTLGLMIPPSITLILYGTLTDTSVGGLFLAIIVPGILVTLVYCLCSLLIIVKKGYAPRREILSVNKRKVVIEAIPALLTPVIILGGIYGGIFTPTESAVVASVYALIVGIFVYRELTWKRFIKAMSNAAVTSAVIMFLIGSASFFGWVMTTARIPAMVSNAMMSICNSKIMFLLIVNVLYLICGMLMETSTIVLLVTPLVFPVSQAFGVDPIHFGVITCTNLAMGMYTPPFGANIFLTAGMGKLKVASVFKAAMPLIVAGIVCVLLITYLPVLSTMFL</sequence>
<feature type="transmembrane region" description="Helical" evidence="7">
    <location>
        <begin position="395"/>
        <end position="418"/>
    </location>
</feature>
<feature type="transmembrane region" description="Helical" evidence="7">
    <location>
        <begin position="49"/>
        <end position="68"/>
    </location>
</feature>
<evidence type="ECO:0000256" key="3">
    <source>
        <dbReference type="ARBA" id="ARBA00022519"/>
    </source>
</evidence>
<dbReference type="InterPro" id="IPR010656">
    <property type="entry name" value="DctM"/>
</dbReference>
<dbReference type="AlphaFoldDB" id="A0AAW5EX25"/>
<dbReference type="PANTHER" id="PTHR33362:SF3">
    <property type="entry name" value="SIALIC ACID TRAP TRANSPORTER PERMEASE PROTEIN SIAT"/>
    <property type="match status" value="1"/>
</dbReference>
<evidence type="ECO:0000256" key="6">
    <source>
        <dbReference type="ARBA" id="ARBA00023136"/>
    </source>
</evidence>
<protein>
    <submittedName>
        <fullName evidence="9">TRAP transporter large permease</fullName>
    </submittedName>
</protein>
<dbReference type="GO" id="GO:0005886">
    <property type="term" value="C:plasma membrane"/>
    <property type="evidence" value="ECO:0007669"/>
    <property type="project" value="UniProtKB-SubCell"/>
</dbReference>
<evidence type="ECO:0000256" key="7">
    <source>
        <dbReference type="SAM" id="Phobius"/>
    </source>
</evidence>
<keyword evidence="2" id="KW-1003">Cell membrane</keyword>
<proteinExistence type="predicted"/>
<evidence type="ECO:0000256" key="2">
    <source>
        <dbReference type="ARBA" id="ARBA00022475"/>
    </source>
</evidence>
<keyword evidence="5 7" id="KW-1133">Transmembrane helix</keyword>